<keyword evidence="4" id="KW-1185">Reference proteome</keyword>
<dbReference type="EMBL" id="KN833744">
    <property type="protein sequence ID" value="KIK22005.1"/>
    <property type="molecule type" value="Genomic_DNA"/>
</dbReference>
<dbReference type="STRING" id="765257.A0A0C9YBD2"/>
<gene>
    <name evidence="3" type="ORF">PISMIDRAFT_680770</name>
</gene>
<name>A0A0C9YBD2_9AGAM</name>
<protein>
    <recommendedName>
        <fullName evidence="2">Fungal-type protein kinase domain-containing protein</fullName>
    </recommendedName>
</protein>
<dbReference type="Pfam" id="PF17667">
    <property type="entry name" value="Pkinase_fungal"/>
    <property type="match status" value="1"/>
</dbReference>
<evidence type="ECO:0000313" key="3">
    <source>
        <dbReference type="EMBL" id="KIK22005.1"/>
    </source>
</evidence>
<evidence type="ECO:0000313" key="4">
    <source>
        <dbReference type="Proteomes" id="UP000054018"/>
    </source>
</evidence>
<feature type="domain" description="Fungal-type protein kinase" evidence="2">
    <location>
        <begin position="4"/>
        <end position="46"/>
    </location>
</feature>
<evidence type="ECO:0000259" key="2">
    <source>
        <dbReference type="Pfam" id="PF17667"/>
    </source>
</evidence>
<dbReference type="AlphaFoldDB" id="A0A0C9YBD2"/>
<evidence type="ECO:0000256" key="1">
    <source>
        <dbReference type="SAM" id="MobiDB-lite"/>
    </source>
</evidence>
<dbReference type="Proteomes" id="UP000054018">
    <property type="component" value="Unassembled WGS sequence"/>
</dbReference>
<dbReference type="InterPro" id="IPR040976">
    <property type="entry name" value="Pkinase_fungal"/>
</dbReference>
<reference evidence="3 4" key="1">
    <citation type="submission" date="2014-04" db="EMBL/GenBank/DDBJ databases">
        <authorList>
            <consortium name="DOE Joint Genome Institute"/>
            <person name="Kuo A."/>
            <person name="Kohler A."/>
            <person name="Costa M.D."/>
            <person name="Nagy L.G."/>
            <person name="Floudas D."/>
            <person name="Copeland A."/>
            <person name="Barry K.W."/>
            <person name="Cichocki N."/>
            <person name="Veneault-Fourrey C."/>
            <person name="LaButti K."/>
            <person name="Lindquist E.A."/>
            <person name="Lipzen A."/>
            <person name="Lundell T."/>
            <person name="Morin E."/>
            <person name="Murat C."/>
            <person name="Sun H."/>
            <person name="Tunlid A."/>
            <person name="Henrissat B."/>
            <person name="Grigoriev I.V."/>
            <person name="Hibbett D.S."/>
            <person name="Martin F."/>
            <person name="Nordberg H.P."/>
            <person name="Cantor M.N."/>
            <person name="Hua S.X."/>
        </authorList>
    </citation>
    <scope>NUCLEOTIDE SEQUENCE [LARGE SCALE GENOMIC DNA]</scope>
    <source>
        <strain evidence="3 4">441</strain>
    </source>
</reference>
<dbReference type="OrthoDB" id="2881271at2759"/>
<sequence length="228" mass="25873">MTTYSGRHGRTGTWQFMSAALLGNPGQLHVLEDDIESFVHVLGWTVMSYLPSPMDRNMRTDWVSLYYDDSSKNDTGQAEGGIEKELHLSWGGYLLTEFTLTEPSPILELIRNLASPYRARYTPTEKDKETFEHLNTLVSKVQLDEAELYNQPVHRYQLDMERLNSPEWFLGTIQDALERPGWPAEDRAGDKLAVFTKGIVGKGPRQRAARRVKTDSQLLSASSGPLKR</sequence>
<organism evidence="3 4">
    <name type="scientific">Pisolithus microcarpus 441</name>
    <dbReference type="NCBI Taxonomy" id="765257"/>
    <lineage>
        <taxon>Eukaryota</taxon>
        <taxon>Fungi</taxon>
        <taxon>Dikarya</taxon>
        <taxon>Basidiomycota</taxon>
        <taxon>Agaricomycotina</taxon>
        <taxon>Agaricomycetes</taxon>
        <taxon>Agaricomycetidae</taxon>
        <taxon>Boletales</taxon>
        <taxon>Sclerodermatineae</taxon>
        <taxon>Pisolithaceae</taxon>
        <taxon>Pisolithus</taxon>
    </lineage>
</organism>
<proteinExistence type="predicted"/>
<feature type="compositionally biased region" description="Polar residues" evidence="1">
    <location>
        <begin position="215"/>
        <end position="228"/>
    </location>
</feature>
<dbReference type="HOGENOM" id="CLU_105957_0_0_1"/>
<feature type="region of interest" description="Disordered" evidence="1">
    <location>
        <begin position="204"/>
        <end position="228"/>
    </location>
</feature>
<accession>A0A0C9YBD2</accession>
<reference evidence="4" key="2">
    <citation type="submission" date="2015-01" db="EMBL/GenBank/DDBJ databases">
        <title>Evolutionary Origins and Diversification of the Mycorrhizal Mutualists.</title>
        <authorList>
            <consortium name="DOE Joint Genome Institute"/>
            <consortium name="Mycorrhizal Genomics Consortium"/>
            <person name="Kohler A."/>
            <person name="Kuo A."/>
            <person name="Nagy L.G."/>
            <person name="Floudas D."/>
            <person name="Copeland A."/>
            <person name="Barry K.W."/>
            <person name="Cichocki N."/>
            <person name="Veneault-Fourrey C."/>
            <person name="LaButti K."/>
            <person name="Lindquist E.A."/>
            <person name="Lipzen A."/>
            <person name="Lundell T."/>
            <person name="Morin E."/>
            <person name="Murat C."/>
            <person name="Riley R."/>
            <person name="Ohm R."/>
            <person name="Sun H."/>
            <person name="Tunlid A."/>
            <person name="Henrissat B."/>
            <person name="Grigoriev I.V."/>
            <person name="Hibbett D.S."/>
            <person name="Martin F."/>
        </authorList>
    </citation>
    <scope>NUCLEOTIDE SEQUENCE [LARGE SCALE GENOMIC DNA]</scope>
    <source>
        <strain evidence="4">441</strain>
    </source>
</reference>